<comment type="caution">
    <text evidence="1">The sequence shown here is derived from an EMBL/GenBank/DDBJ whole genome shotgun (WGS) entry which is preliminary data.</text>
</comment>
<protein>
    <submittedName>
        <fullName evidence="1">Uncharacterized protein</fullName>
    </submittedName>
</protein>
<accession>A0A5B7FLC9</accession>
<reference evidence="1 2" key="1">
    <citation type="submission" date="2019-05" db="EMBL/GenBank/DDBJ databases">
        <title>Another draft genome of Portunus trituberculatus and its Hox gene families provides insights of decapod evolution.</title>
        <authorList>
            <person name="Jeong J.-H."/>
            <person name="Song I."/>
            <person name="Kim S."/>
            <person name="Choi T."/>
            <person name="Kim D."/>
            <person name="Ryu S."/>
            <person name="Kim W."/>
        </authorList>
    </citation>
    <scope>NUCLEOTIDE SEQUENCE [LARGE SCALE GENOMIC DNA]</scope>
    <source>
        <tissue evidence="1">Muscle</tissue>
    </source>
</reference>
<sequence>MKQANSSSQCLTLVTGTWQPFSIVQNDAPPYHVTGSAKDVVDILAKQLELGTSVPRSAPPLVCTCGPPDEVRRSEVRNASFLYSANF</sequence>
<evidence type="ECO:0000313" key="1">
    <source>
        <dbReference type="EMBL" id="MPC45969.1"/>
    </source>
</evidence>
<dbReference type="AlphaFoldDB" id="A0A5B7FLC9"/>
<name>A0A5B7FLC9_PORTR</name>
<dbReference type="EMBL" id="VSRR010006973">
    <property type="protein sequence ID" value="MPC45969.1"/>
    <property type="molecule type" value="Genomic_DNA"/>
</dbReference>
<keyword evidence="2" id="KW-1185">Reference proteome</keyword>
<gene>
    <name evidence="1" type="ORF">E2C01_039675</name>
</gene>
<dbReference type="Proteomes" id="UP000324222">
    <property type="component" value="Unassembled WGS sequence"/>
</dbReference>
<proteinExistence type="predicted"/>
<evidence type="ECO:0000313" key="2">
    <source>
        <dbReference type="Proteomes" id="UP000324222"/>
    </source>
</evidence>
<organism evidence="1 2">
    <name type="scientific">Portunus trituberculatus</name>
    <name type="common">Swimming crab</name>
    <name type="synonym">Neptunus trituberculatus</name>
    <dbReference type="NCBI Taxonomy" id="210409"/>
    <lineage>
        <taxon>Eukaryota</taxon>
        <taxon>Metazoa</taxon>
        <taxon>Ecdysozoa</taxon>
        <taxon>Arthropoda</taxon>
        <taxon>Crustacea</taxon>
        <taxon>Multicrustacea</taxon>
        <taxon>Malacostraca</taxon>
        <taxon>Eumalacostraca</taxon>
        <taxon>Eucarida</taxon>
        <taxon>Decapoda</taxon>
        <taxon>Pleocyemata</taxon>
        <taxon>Brachyura</taxon>
        <taxon>Eubrachyura</taxon>
        <taxon>Portunoidea</taxon>
        <taxon>Portunidae</taxon>
        <taxon>Portuninae</taxon>
        <taxon>Portunus</taxon>
    </lineage>
</organism>